<feature type="domain" description="BRCT" evidence="2">
    <location>
        <begin position="849"/>
        <end position="951"/>
    </location>
</feature>
<dbReference type="InterPro" id="IPR001357">
    <property type="entry name" value="BRCT_dom"/>
</dbReference>
<dbReference type="PANTHER" id="PTHR15321">
    <property type="entry name" value="TUMOR SUPPRESSOR P53-BINDING PROTEIN 1"/>
    <property type="match status" value="1"/>
</dbReference>
<dbReference type="GO" id="GO:0042393">
    <property type="term" value="F:histone binding"/>
    <property type="evidence" value="ECO:0007669"/>
    <property type="project" value="TreeGrafter"/>
</dbReference>
<dbReference type="SMART" id="SM00292">
    <property type="entry name" value="BRCT"/>
    <property type="match status" value="2"/>
</dbReference>
<sequence>MGSLLGFRPPQFSEDGAWLPCWLQQEDCDAEASVLGLEQGQSSPEPCVEGHHNCQKHVCNISADEFLGEEGRYTNCHLYLSGDDSSLLTATQSIDNAPQFHLHLSLDCSSVGMPSPCIDAFHVERNEIYSDLHVQNPEVSDPKANNVLNAEQNIDAIACSLVHEFQRTENDMTMKELEEKSRSLEVEKMCDAVVMNCSLAPECDRAPEDQSLEGLEEDSRLVEIEQTDDAVEMSISASEALVIHEVFRTLSSEFPVSSVLEAALQLKQARLEVWKDSHETSCNSLLEEEITDAEYCLGSEDIHKENVHDHLEGDNLSVSQVKDTLDSENCGQERKSELVNTSTSQYDHLQGYNLSVSQVKDTLDSESCGQDRKSKPLVVQLPDTEQNLHGNDFTNHKMEVHENDHQLKQNTVGSYDCDWHNKSTMGLPSTNMSHQSNPMLHLLGQVSPVVSAALETEDHNSTEECSLQANLESPCAKRFEIDGQHYGVSGTVSNRFQSRWFGGWSGNDTNISVPMRPNNIKIIAGHFAGETSYLSESADLAPDENSFVGPKPDEKACIASQSTIPSEGALIKRNNQVLLSQDASRFSSPSYVDPLCSVVPCSIPSQNMLSRSALCDDKQVYMEKFFTPGTEHIENLQSNSNLDNKVLSEQISISEASADRPDHSVHKELISMRSISMRSCYVSSLQNGSLGKTRLLDKSLPPPNLYGSTESVHGFPSGLQKERNSHFLSMKKGSVQHLDHFSSEFSAEANGKQIEGSQTVAEIPTHPNLLKLQLIHENQNITSSGTIKRVRFAEIETKVPHGEKRLKQQITSNACHTVRASKCLRPSRSHFESRAHNKKGTLTNCQAKFVKTLFQSMKFLLTGFPKQKLKKIEDLIRKYGGTVLTDIPFGNKRKRSSRHREQALPIVLCPKKLQTMKFLYGCAVGALMVKAKWLTDSIAASSLLPPEQYMILRKSFGGSLQTEILLRGSSNYIFDGVGIMLHGSKRNCTGIAKVIEHGGGRVLKTLQKLVLSLDAAEISLGFIVTDDGSWTSRHLKQCALEKKIPIMSVQWIVNSLHAQKLLPFTEKKDVVPLPLIKLPDTCSIGWSQEI</sequence>
<dbReference type="Pfam" id="PF16589">
    <property type="entry name" value="BRCT_2"/>
    <property type="match status" value="1"/>
</dbReference>
<name>A0A484MKW8_9ASTE</name>
<dbReference type="AlphaFoldDB" id="A0A484MKW8"/>
<dbReference type="InterPro" id="IPR047252">
    <property type="entry name" value="TP53BP1-like"/>
</dbReference>
<feature type="domain" description="BRCT" evidence="2">
    <location>
        <begin position="969"/>
        <end position="1069"/>
    </location>
</feature>
<dbReference type="Gene3D" id="3.40.50.10190">
    <property type="entry name" value="BRCT domain"/>
    <property type="match status" value="2"/>
</dbReference>
<evidence type="ECO:0000259" key="2">
    <source>
        <dbReference type="PROSITE" id="PS50172"/>
    </source>
</evidence>
<dbReference type="GO" id="GO:0005634">
    <property type="term" value="C:nucleus"/>
    <property type="evidence" value="ECO:0007669"/>
    <property type="project" value="TreeGrafter"/>
</dbReference>
<protein>
    <recommendedName>
        <fullName evidence="2">BRCT domain-containing protein</fullName>
    </recommendedName>
</protein>
<dbReference type="Proteomes" id="UP000595140">
    <property type="component" value="Unassembled WGS sequence"/>
</dbReference>
<dbReference type="GO" id="GO:0045944">
    <property type="term" value="P:positive regulation of transcription by RNA polymerase II"/>
    <property type="evidence" value="ECO:0007669"/>
    <property type="project" value="TreeGrafter"/>
</dbReference>
<dbReference type="GO" id="GO:0000077">
    <property type="term" value="P:DNA damage checkpoint signaling"/>
    <property type="evidence" value="ECO:0007669"/>
    <property type="project" value="TreeGrafter"/>
</dbReference>
<dbReference type="CDD" id="cd17724">
    <property type="entry name" value="BRCT_p53bp1_rpt2"/>
    <property type="match status" value="1"/>
</dbReference>
<dbReference type="PROSITE" id="PS50172">
    <property type="entry name" value="BRCT"/>
    <property type="match status" value="2"/>
</dbReference>
<dbReference type="SUPFAM" id="SSF52113">
    <property type="entry name" value="BRCT domain"/>
    <property type="match status" value="2"/>
</dbReference>
<proteinExistence type="predicted"/>
<keyword evidence="4" id="KW-1185">Reference proteome</keyword>
<dbReference type="Pfam" id="PF18428">
    <property type="entry name" value="BRCT_3"/>
    <property type="match status" value="1"/>
</dbReference>
<dbReference type="OrthoDB" id="646980at2759"/>
<reference evidence="3 4" key="1">
    <citation type="submission" date="2018-04" db="EMBL/GenBank/DDBJ databases">
        <authorList>
            <person name="Vogel A."/>
        </authorList>
    </citation>
    <scope>NUCLEOTIDE SEQUENCE [LARGE SCALE GENOMIC DNA]</scope>
</reference>
<evidence type="ECO:0000313" key="3">
    <source>
        <dbReference type="EMBL" id="VFQ89462.1"/>
    </source>
</evidence>
<evidence type="ECO:0000256" key="1">
    <source>
        <dbReference type="SAM" id="MobiDB-lite"/>
    </source>
</evidence>
<gene>
    <name evidence="3" type="ORF">CCAM_LOCUS31238</name>
</gene>
<dbReference type="PANTHER" id="PTHR15321:SF3">
    <property type="entry name" value="TP53-BINDING PROTEIN 1"/>
    <property type="match status" value="1"/>
</dbReference>
<accession>A0A484MKW8</accession>
<dbReference type="EMBL" id="OOIL02003813">
    <property type="protein sequence ID" value="VFQ89462.1"/>
    <property type="molecule type" value="Genomic_DNA"/>
</dbReference>
<dbReference type="InterPro" id="IPR047250">
    <property type="entry name" value="BRCT_p53bp1-like_rpt2"/>
</dbReference>
<feature type="region of interest" description="Disordered" evidence="1">
    <location>
        <begin position="322"/>
        <end position="342"/>
    </location>
</feature>
<dbReference type="InterPro" id="IPR036420">
    <property type="entry name" value="BRCT_dom_sf"/>
</dbReference>
<organism evidence="3 4">
    <name type="scientific">Cuscuta campestris</name>
    <dbReference type="NCBI Taxonomy" id="132261"/>
    <lineage>
        <taxon>Eukaryota</taxon>
        <taxon>Viridiplantae</taxon>
        <taxon>Streptophyta</taxon>
        <taxon>Embryophyta</taxon>
        <taxon>Tracheophyta</taxon>
        <taxon>Spermatophyta</taxon>
        <taxon>Magnoliopsida</taxon>
        <taxon>eudicotyledons</taxon>
        <taxon>Gunneridae</taxon>
        <taxon>Pentapetalae</taxon>
        <taxon>asterids</taxon>
        <taxon>lamiids</taxon>
        <taxon>Solanales</taxon>
        <taxon>Convolvulaceae</taxon>
        <taxon>Cuscuteae</taxon>
        <taxon>Cuscuta</taxon>
        <taxon>Cuscuta subgen. Grammica</taxon>
        <taxon>Cuscuta sect. Cleistogrammica</taxon>
    </lineage>
</organism>
<evidence type="ECO:0000313" key="4">
    <source>
        <dbReference type="Proteomes" id="UP000595140"/>
    </source>
</evidence>